<organism evidence="1 2">
    <name type="scientific">Hallerella succinigenes</name>
    <dbReference type="NCBI Taxonomy" id="1896222"/>
    <lineage>
        <taxon>Bacteria</taxon>
        <taxon>Pseudomonadati</taxon>
        <taxon>Fibrobacterota</taxon>
        <taxon>Fibrobacteria</taxon>
        <taxon>Fibrobacterales</taxon>
        <taxon>Fibrobacteraceae</taxon>
        <taxon>Hallerella</taxon>
    </lineage>
</organism>
<name>A0A2M9A7K3_9BACT</name>
<gene>
    <name evidence="1" type="ORF">BGX16_1672</name>
</gene>
<sequence length="642" mass="75438">MIFLFEQFAYSEKFLQSVLPLEKKGGNWDLPKGFVTKRKSGEFVLDGVGYLYNKSAKGTAKDSDDKIVFVLPKVFLEDGVRAFGKEVKGDANFTLENAPKDFLANLSMWVCSSIAQYQKLHPNDRAIESPNVHRFGSDAAAPTLIDVMNAMKLFYTENKNLFVFTAKNKHSGNNRIDWRRTVAHTQPFMQGDAPIYMELENKKKVFDLDDRLLVLYFSAMHYIEETFGFKMPHSEFYAPMRVNEFRRLLGHRGLVELSRIKHKYFADKFLKLYNIVKAFLEWGGNFSASDYSSEYLLTSKYNNVFEAMIDKLVGDDLPNGMKYLKDQKDGKIIDHLYKDRQLIFADEEQKIWFIGDSKYYSDGKKIEGSSIYKQFTYAKNIIQYNIGELLDNGNSFKGLLYRDELTEGYSVTPNFFIRGYLPNSDGDKESPQFREPYFRNDISEELIKNEEDSNSYQLIDDEGNPIGSNKGQSLWNLRNRHFENRLFDRDTLLLQVYNVNFLYVLKAYTSKRSSLRDEFKRDAREKFRKNFLNLLRDKYYFWAIYLPDWQKPDYAERLQDFVDRHFRALVGRVFQPAETPHCLILALERDVVDKSKEGDKDDYRAIRKIVDEAKCEVFYIWSHEIWEDEDLRKNCGWKAIEK</sequence>
<keyword evidence="1" id="KW-0540">Nuclease</keyword>
<proteinExistence type="predicted"/>
<protein>
    <submittedName>
        <fullName evidence="1">LlaJI restriction endonuclease</fullName>
    </submittedName>
</protein>
<keyword evidence="2" id="KW-1185">Reference proteome</keyword>
<reference evidence="1 2" key="1">
    <citation type="submission" date="2017-11" db="EMBL/GenBank/DDBJ databases">
        <title>Animal gut microbial communities from fecal samples from Wisconsin, USA.</title>
        <authorList>
            <person name="Neumann A."/>
        </authorList>
    </citation>
    <scope>NUCLEOTIDE SEQUENCE [LARGE SCALE GENOMIC DNA]</scope>
    <source>
        <strain evidence="1 2">UWS3</strain>
    </source>
</reference>
<dbReference type="AlphaFoldDB" id="A0A2M9A7K3"/>
<dbReference type="InterPro" id="IPR018579">
    <property type="entry name" value="Restrct_endonuc_II_LlaJI"/>
</dbReference>
<keyword evidence="1" id="KW-0378">Hydrolase</keyword>
<evidence type="ECO:0000313" key="2">
    <source>
        <dbReference type="Proteomes" id="UP000231134"/>
    </source>
</evidence>
<dbReference type="EMBL" id="PGEX01000001">
    <property type="protein sequence ID" value="PJJ41684.1"/>
    <property type="molecule type" value="Genomic_DNA"/>
</dbReference>
<dbReference type="OrthoDB" id="922993at2"/>
<comment type="caution">
    <text evidence="1">The sequence shown here is derived from an EMBL/GenBank/DDBJ whole genome shotgun (WGS) entry which is preliminary data.</text>
</comment>
<keyword evidence="1" id="KW-0255">Endonuclease</keyword>
<dbReference type="Pfam" id="PF09563">
    <property type="entry name" value="RE_LlaJI"/>
    <property type="match status" value="1"/>
</dbReference>
<dbReference type="Proteomes" id="UP000231134">
    <property type="component" value="Unassembled WGS sequence"/>
</dbReference>
<dbReference type="RefSeq" id="WP_100425626.1">
    <property type="nucleotide sequence ID" value="NZ_PGEX01000001.1"/>
</dbReference>
<dbReference type="GO" id="GO:0004519">
    <property type="term" value="F:endonuclease activity"/>
    <property type="evidence" value="ECO:0007669"/>
    <property type="project" value="UniProtKB-KW"/>
</dbReference>
<evidence type="ECO:0000313" key="1">
    <source>
        <dbReference type="EMBL" id="PJJ41684.1"/>
    </source>
</evidence>
<accession>A0A2M9A7K3</accession>